<dbReference type="RefSeq" id="YP_007005924.1">
    <property type="nucleotide sequence ID" value="NC_019515.1"/>
</dbReference>
<evidence type="ECO:0000313" key="2">
    <source>
        <dbReference type="Proteomes" id="UP000006298"/>
    </source>
</evidence>
<dbReference type="KEGG" id="vg:14011592"/>
<evidence type="ECO:0000313" key="1">
    <source>
        <dbReference type="EMBL" id="AEZ50520.1"/>
    </source>
</evidence>
<accession>J9PVB5</accession>
<name>J9PVB5_9CAUD</name>
<dbReference type="GeneID" id="14011592"/>
<protein>
    <submittedName>
        <fullName evidence="1">Uncharacterized protein</fullName>
    </submittedName>
</protein>
<proteinExistence type="predicted"/>
<gene>
    <name evidence="1" type="ORF">BCD7_0073</name>
</gene>
<sequence length="115" mass="13617">MKIKQEIMKPYLEKIAERVQFVLQEEGEIRDINRIVYEFGQEMLPEEISNHVFVTIGMIEGKNETVLGYLSKDKFEIIQYDGQLHFCSKEHWNETFGNPYKNTKLLPINDLTFTN</sequence>
<dbReference type="EMBL" id="JN712910">
    <property type="protein sequence ID" value="AEZ50520.1"/>
    <property type="molecule type" value="Genomic_DNA"/>
</dbReference>
<reference evidence="1 2" key="1">
    <citation type="submission" date="2011-09" db="EMBL/GenBank/DDBJ databases">
        <title>Complete Genome Sequence of Bacillus cereus Bacteriophage BCD7.</title>
        <authorList>
            <person name="Lee J.-H."/>
            <person name="Shin H."/>
            <person name="Son B."/>
            <person name="Ryu S."/>
        </authorList>
    </citation>
    <scope>NUCLEOTIDE SEQUENCE [LARGE SCALE GENOMIC DNA]</scope>
</reference>
<dbReference type="Proteomes" id="UP000006298">
    <property type="component" value="Segment"/>
</dbReference>
<keyword evidence="2" id="KW-1185">Reference proteome</keyword>
<organism evidence="1 2">
    <name type="scientific">Bacillus phage BCD7</name>
    <dbReference type="NCBI Taxonomy" id="1136534"/>
    <lineage>
        <taxon>Viruses</taxon>
        <taxon>Duplodnaviria</taxon>
        <taxon>Heunggongvirae</taxon>
        <taxon>Uroviricota</taxon>
        <taxon>Caudoviricetes</taxon>
        <taxon>Becedseptimavirus</taxon>
        <taxon>Becedseptimavirus BCD7</taxon>
    </lineage>
</organism>